<comment type="caution">
    <text evidence="4">The sequence shown here is derived from an EMBL/GenBank/DDBJ whole genome shotgun (WGS) entry which is preliminary data.</text>
</comment>
<sequence>MDKTPGATETGRENIKGMEFQEHLIVISLGPVQDFIAQARKTRDLWFGSHLLSELSRVAAEHFQKEGELVFPALPAHAESELDANKENKLPVANKIIGLTRSSDPGSLVKRVWEAVQEHWKRYTQSAQRLLEQANVINPAMWKRQVKDFIEFHAAWSELPNRRGYKEALERVNQLLAGRKTLRDFRPNDPSRIYGELKSSLNPGRESVLLERHYTDYSCFGIKRKETLDAISLVKRLGTWIEQEVNPADQPYHFKSVCDLAFRPYRIRIKGDEEMNRRAALFYQHMIELCSFDLKLPREIKAARDIDTFDSRLFYEQQMEDLVEEYWDQRRKMSQSEEDGKKDLVKRLCASIRQFHAELAVRPSPYYAFLLCDGDRVGDRLKRLGDLKLHQQWSKRLSQFAANSRKIIQSHGGEFIYGGGDDCMALLPLDNCLQAVNDLRCHFSAIVQDNPDNDIAQPEDSPTLSAGLVVAHMLEPLGEVRRMAERAERRAKVYRNRLVVHVQKRSGGDQLQVSMSWAENPVKWLDELRRLYEKNVISVQLAHDLRQLHRRYESVKFPLAFIEAEKRELIVKEIERLLRKKKLDQFLIEDENPETLSQRMASLIRKGTGSALERLHTLAEQVMLAITLKKTEVGP</sequence>
<feature type="domain" description="GGDEF" evidence="3">
    <location>
        <begin position="365"/>
        <end position="503"/>
    </location>
</feature>
<dbReference type="EMBL" id="JAUSUY010000005">
    <property type="protein sequence ID" value="MDT3426166.1"/>
    <property type="molecule type" value="Genomic_DNA"/>
</dbReference>
<dbReference type="Proteomes" id="UP001248709">
    <property type="component" value="Unassembled WGS sequence"/>
</dbReference>
<reference evidence="4 5" key="1">
    <citation type="submission" date="2023-07" db="EMBL/GenBank/DDBJ databases">
        <title>Genomic Encyclopedia of Type Strains, Phase IV (KMG-IV): sequencing the most valuable type-strain genomes for metagenomic binning, comparative biology and taxonomic classification.</title>
        <authorList>
            <person name="Goeker M."/>
        </authorList>
    </citation>
    <scope>NUCLEOTIDE SEQUENCE [LARGE SCALE GENOMIC DNA]</scope>
    <source>
        <strain evidence="4 5">T98</strain>
    </source>
</reference>
<keyword evidence="2" id="KW-0051">Antiviral defense</keyword>
<evidence type="ECO:0000313" key="4">
    <source>
        <dbReference type="EMBL" id="MDT3426166.1"/>
    </source>
</evidence>
<dbReference type="InterPro" id="IPR054767">
    <property type="entry name" value="Cas10-Cmr2_palm2"/>
</dbReference>
<dbReference type="InterPro" id="IPR043128">
    <property type="entry name" value="Rev_trsase/Diguanyl_cyclase"/>
</dbReference>
<dbReference type="Gene3D" id="3.30.70.2220">
    <property type="entry name" value="CRISPR-Cas system, Cmr2 subunit, D1 domain, cysteine cluster"/>
    <property type="match status" value="1"/>
</dbReference>
<dbReference type="Gene3D" id="3.30.70.270">
    <property type="match status" value="1"/>
</dbReference>
<evidence type="ECO:0000313" key="5">
    <source>
        <dbReference type="Proteomes" id="UP001248709"/>
    </source>
</evidence>
<dbReference type="Pfam" id="PF22335">
    <property type="entry name" value="Cas10-Cmr2_palm2"/>
    <property type="match status" value="1"/>
</dbReference>
<dbReference type="Pfam" id="PF12469">
    <property type="entry name" value="Cmr2_N"/>
    <property type="match status" value="1"/>
</dbReference>
<dbReference type="InterPro" id="IPR038242">
    <property type="entry name" value="Cmr2_N"/>
</dbReference>
<protein>
    <submittedName>
        <fullName evidence="4">CRISPR-associated protein Cmr2</fullName>
    </submittedName>
</protein>
<gene>
    <name evidence="4" type="ORF">J2Z22_001686</name>
</gene>
<organism evidence="4 5">
    <name type="scientific">Paenibacillus forsythiae</name>
    <dbReference type="NCBI Taxonomy" id="365616"/>
    <lineage>
        <taxon>Bacteria</taxon>
        <taxon>Bacillati</taxon>
        <taxon>Bacillota</taxon>
        <taxon>Bacilli</taxon>
        <taxon>Bacillales</taxon>
        <taxon>Paenibacillaceae</taxon>
        <taxon>Paenibacillus</taxon>
    </lineage>
</organism>
<dbReference type="InterPro" id="IPR024615">
    <property type="entry name" value="CRISPR-assoc_Cmr2_N"/>
</dbReference>
<keyword evidence="1" id="KW-0547">Nucleotide-binding</keyword>
<dbReference type="PROSITE" id="PS50887">
    <property type="entry name" value="GGDEF"/>
    <property type="match status" value="1"/>
</dbReference>
<proteinExistence type="predicted"/>
<evidence type="ECO:0000256" key="1">
    <source>
        <dbReference type="ARBA" id="ARBA00022741"/>
    </source>
</evidence>
<evidence type="ECO:0000259" key="3">
    <source>
        <dbReference type="PROSITE" id="PS50887"/>
    </source>
</evidence>
<accession>A0ABU3H6T8</accession>
<evidence type="ECO:0000256" key="2">
    <source>
        <dbReference type="ARBA" id="ARBA00023118"/>
    </source>
</evidence>
<dbReference type="RefSeq" id="WP_025699529.1">
    <property type="nucleotide sequence ID" value="NZ_JAUSUY010000005.1"/>
</dbReference>
<keyword evidence="5" id="KW-1185">Reference proteome</keyword>
<dbReference type="InterPro" id="IPR013407">
    <property type="entry name" value="CRISPR-assoc_prot_Cmr2"/>
</dbReference>
<dbReference type="InterPro" id="IPR000160">
    <property type="entry name" value="GGDEF_dom"/>
</dbReference>
<name>A0ABU3H6T8_9BACL</name>
<dbReference type="NCBIfam" id="TIGR02577">
    <property type="entry name" value="cas_TM1794_Cmr2"/>
    <property type="match status" value="1"/>
</dbReference>